<keyword evidence="1 2" id="KW-0238">DNA-binding</keyword>
<dbReference type="InterPro" id="IPR036388">
    <property type="entry name" value="WH-like_DNA-bd_sf"/>
</dbReference>
<gene>
    <name evidence="4" type="primary">phoP_2</name>
    <name evidence="4" type="ORF">BEI61_02765</name>
</gene>
<accession>A0A1E3ADS4</accession>
<evidence type="ECO:0000256" key="2">
    <source>
        <dbReference type="PROSITE-ProRule" id="PRU01091"/>
    </source>
</evidence>
<name>A0A1E3ADS4_9FIRM</name>
<feature type="domain" description="OmpR/PhoB-type" evidence="3">
    <location>
        <begin position="38"/>
        <end position="136"/>
    </location>
</feature>
<evidence type="ECO:0000256" key="1">
    <source>
        <dbReference type="ARBA" id="ARBA00023125"/>
    </source>
</evidence>
<reference evidence="4 5" key="1">
    <citation type="submission" date="2016-07" db="EMBL/GenBank/DDBJ databases">
        <title>Characterization of isolates of Eisenbergiella tayi derived from blood cultures, using whole genome sequencing.</title>
        <authorList>
            <person name="Burdz T."/>
            <person name="Wiebe D."/>
            <person name="Huynh C."/>
            <person name="Bernard K."/>
        </authorList>
    </citation>
    <scope>NUCLEOTIDE SEQUENCE [LARGE SCALE GENOMIC DNA]</scope>
    <source>
        <strain evidence="4 5">NML 110608</strain>
    </source>
</reference>
<organism evidence="4 5">
    <name type="scientific">Eisenbergiella tayi</name>
    <dbReference type="NCBI Taxonomy" id="1432052"/>
    <lineage>
        <taxon>Bacteria</taxon>
        <taxon>Bacillati</taxon>
        <taxon>Bacillota</taxon>
        <taxon>Clostridia</taxon>
        <taxon>Lachnospirales</taxon>
        <taxon>Lachnospiraceae</taxon>
        <taxon>Eisenbergiella</taxon>
    </lineage>
</organism>
<dbReference type="InterPro" id="IPR016032">
    <property type="entry name" value="Sig_transdc_resp-reg_C-effctor"/>
</dbReference>
<dbReference type="GO" id="GO:0006355">
    <property type="term" value="P:regulation of DNA-templated transcription"/>
    <property type="evidence" value="ECO:0007669"/>
    <property type="project" value="InterPro"/>
</dbReference>
<dbReference type="GO" id="GO:0000160">
    <property type="term" value="P:phosphorelay signal transduction system"/>
    <property type="evidence" value="ECO:0007669"/>
    <property type="project" value="InterPro"/>
</dbReference>
<dbReference type="PROSITE" id="PS51755">
    <property type="entry name" value="OMPR_PHOB"/>
    <property type="match status" value="1"/>
</dbReference>
<protein>
    <submittedName>
        <fullName evidence="4">Alkaline phosphatase synthesis transcriptional regulatory protein PhoP</fullName>
    </submittedName>
</protein>
<comment type="caution">
    <text evidence="4">The sequence shown here is derived from an EMBL/GenBank/DDBJ whole genome shotgun (WGS) entry which is preliminary data.</text>
</comment>
<dbReference type="AlphaFoldDB" id="A0A1E3ADS4"/>
<dbReference type="InterPro" id="IPR001867">
    <property type="entry name" value="OmpR/PhoB-type_DNA-bd"/>
</dbReference>
<dbReference type="Gene3D" id="1.10.10.10">
    <property type="entry name" value="Winged helix-like DNA-binding domain superfamily/Winged helix DNA-binding domain"/>
    <property type="match status" value="1"/>
</dbReference>
<dbReference type="SMART" id="SM00862">
    <property type="entry name" value="Trans_reg_C"/>
    <property type="match status" value="1"/>
</dbReference>
<dbReference type="EMBL" id="MCGH01000002">
    <property type="protein sequence ID" value="ODM06875.1"/>
    <property type="molecule type" value="Genomic_DNA"/>
</dbReference>
<dbReference type="RefSeq" id="WP_069152668.1">
    <property type="nucleotide sequence ID" value="NZ_MCGH01000002.1"/>
</dbReference>
<evidence type="ECO:0000259" key="3">
    <source>
        <dbReference type="PROSITE" id="PS51755"/>
    </source>
</evidence>
<evidence type="ECO:0000313" key="5">
    <source>
        <dbReference type="Proteomes" id="UP000094067"/>
    </source>
</evidence>
<dbReference type="SUPFAM" id="SSF46894">
    <property type="entry name" value="C-terminal effector domain of the bipartite response regulators"/>
    <property type="match status" value="1"/>
</dbReference>
<evidence type="ECO:0000313" key="4">
    <source>
        <dbReference type="EMBL" id="ODM06875.1"/>
    </source>
</evidence>
<feature type="DNA-binding region" description="OmpR/PhoB-type" evidence="2">
    <location>
        <begin position="38"/>
        <end position="136"/>
    </location>
</feature>
<proteinExistence type="predicted"/>
<dbReference type="Pfam" id="PF00486">
    <property type="entry name" value="Trans_reg_C"/>
    <property type="match status" value="1"/>
</dbReference>
<dbReference type="Proteomes" id="UP000094067">
    <property type="component" value="Unassembled WGS sequence"/>
</dbReference>
<sequence>MRIIVVNMEDGDEELLLELMNSVSVHEGKIEVISSAAVPSVSFKGLTINCGKRQVFREDKEIRLTRLEYDVLYLLAAHAGQIVSKELIFKAVWGSASEDTIKVVANTVSNLRGKMEPNRHCPIYIKTVFGGYLFCDEMITDTPC</sequence>
<dbReference type="GO" id="GO:0003677">
    <property type="term" value="F:DNA binding"/>
    <property type="evidence" value="ECO:0007669"/>
    <property type="project" value="UniProtKB-UniRule"/>
</dbReference>
<dbReference type="CDD" id="cd00383">
    <property type="entry name" value="trans_reg_C"/>
    <property type="match status" value="1"/>
</dbReference>